<dbReference type="GeneID" id="73329022"/>
<dbReference type="InterPro" id="IPR042098">
    <property type="entry name" value="TauD-like_sf"/>
</dbReference>
<sequence length="392" mass="43300">MLDETLKRPSSPSSENIQALKSRKISNSHSNGNNNTMPSAVSNGAAEANIVGGNPIARPRLSKPLVYTGSLDNYKNADITPVIGREYEGLQVVDLLKADDQVIRDLAVTISQRGVVFLRDQDVTPNQMKNFCLRLTELAGCPNQPESSGLHIHPLTEEGSELGDQISVISSEKQKKGGGLTHQLSDVSRFASAGWHTDISFEQVPSDYAMLKIHTLPPTGGDTLWASGYEIYDRLSPAMQKFLEGLTATHDATFFHDEARRLGNPLREGLRGSPLNKGSELKAIHPVIRTNPVTGWKSVYVNKGFTKRINGVTKDESDILLNYLFNLVTQNHDAQVRFKWRQNDLAIWDNRSMWHCATYDYVDARAGDRVASLGEAPYLDSNSTGRREALGL</sequence>
<dbReference type="SUPFAM" id="SSF51197">
    <property type="entry name" value="Clavaminate synthase-like"/>
    <property type="match status" value="1"/>
</dbReference>
<evidence type="ECO:0000256" key="1">
    <source>
        <dbReference type="ARBA" id="ARBA00001954"/>
    </source>
</evidence>
<dbReference type="Gene3D" id="3.60.130.10">
    <property type="entry name" value="Clavaminate synthase-like"/>
    <property type="match status" value="1"/>
</dbReference>
<evidence type="ECO:0000256" key="6">
    <source>
        <dbReference type="ARBA" id="ARBA00023004"/>
    </source>
</evidence>
<dbReference type="Proteomes" id="UP001055115">
    <property type="component" value="Unassembled WGS sequence"/>
</dbReference>
<feature type="domain" description="TauD/TfdA-like" evidence="8">
    <location>
        <begin position="77"/>
        <end position="363"/>
    </location>
</feature>
<gene>
    <name evidence="9" type="ORF">ColSpa_08220</name>
</gene>
<accession>A0AA37P9C3</accession>
<dbReference type="EMBL" id="BQXU01000022">
    <property type="protein sequence ID" value="GKT48039.1"/>
    <property type="molecule type" value="Genomic_DNA"/>
</dbReference>
<evidence type="ECO:0000259" key="8">
    <source>
        <dbReference type="Pfam" id="PF02668"/>
    </source>
</evidence>
<evidence type="ECO:0000313" key="10">
    <source>
        <dbReference type="Proteomes" id="UP001055115"/>
    </source>
</evidence>
<dbReference type="AlphaFoldDB" id="A0AA37P9C3"/>
<protein>
    <submittedName>
        <fullName evidence="9">Alpha-L-arabinofuranosidase axhA</fullName>
    </submittedName>
</protein>
<keyword evidence="5" id="KW-0560">Oxidoreductase</keyword>
<name>A0AA37P9C3_9PEZI</name>
<feature type="region of interest" description="Disordered" evidence="7">
    <location>
        <begin position="1"/>
        <end position="41"/>
    </location>
</feature>
<dbReference type="PANTHER" id="PTHR30468:SF20">
    <property type="entry name" value="TAUD_TFDA-LIKE DOMAIN-CONTAINING PROTEIN-RELATED"/>
    <property type="match status" value="1"/>
</dbReference>
<evidence type="ECO:0000313" key="9">
    <source>
        <dbReference type="EMBL" id="GKT48039.1"/>
    </source>
</evidence>
<dbReference type="GO" id="GO:0046872">
    <property type="term" value="F:metal ion binding"/>
    <property type="evidence" value="ECO:0007669"/>
    <property type="project" value="UniProtKB-KW"/>
</dbReference>
<dbReference type="InterPro" id="IPR051323">
    <property type="entry name" value="AtsK-like"/>
</dbReference>
<dbReference type="RefSeq" id="XP_049130389.1">
    <property type="nucleotide sequence ID" value="XM_049274432.1"/>
</dbReference>
<evidence type="ECO:0000256" key="4">
    <source>
        <dbReference type="ARBA" id="ARBA00022964"/>
    </source>
</evidence>
<feature type="compositionally biased region" description="Polar residues" evidence="7">
    <location>
        <begin position="27"/>
        <end position="41"/>
    </location>
</feature>
<evidence type="ECO:0000256" key="2">
    <source>
        <dbReference type="ARBA" id="ARBA00005896"/>
    </source>
</evidence>
<dbReference type="FunFam" id="3.60.130.10:FF:000005">
    <property type="entry name" value="TfdA family taurine dioxygenase"/>
    <property type="match status" value="1"/>
</dbReference>
<dbReference type="InterPro" id="IPR003819">
    <property type="entry name" value="TauD/TfdA-like"/>
</dbReference>
<reference evidence="9 10" key="1">
    <citation type="submission" date="2022-03" db="EMBL/GenBank/DDBJ databases">
        <title>Genome data of Colletotrichum spp.</title>
        <authorList>
            <person name="Utami Y.D."/>
            <person name="Hiruma K."/>
        </authorList>
    </citation>
    <scope>NUCLEOTIDE SEQUENCE [LARGE SCALE GENOMIC DNA]</scope>
    <source>
        <strain evidence="9 10">MAFF 239500</strain>
    </source>
</reference>
<evidence type="ECO:0000256" key="7">
    <source>
        <dbReference type="SAM" id="MobiDB-lite"/>
    </source>
</evidence>
<keyword evidence="4" id="KW-0223">Dioxygenase</keyword>
<proteinExistence type="inferred from homology"/>
<comment type="caution">
    <text evidence="9">The sequence shown here is derived from an EMBL/GenBank/DDBJ whole genome shotgun (WGS) entry which is preliminary data.</text>
</comment>
<organism evidence="9 10">
    <name type="scientific">Colletotrichum spaethianum</name>
    <dbReference type="NCBI Taxonomy" id="700344"/>
    <lineage>
        <taxon>Eukaryota</taxon>
        <taxon>Fungi</taxon>
        <taxon>Dikarya</taxon>
        <taxon>Ascomycota</taxon>
        <taxon>Pezizomycotina</taxon>
        <taxon>Sordariomycetes</taxon>
        <taxon>Hypocreomycetidae</taxon>
        <taxon>Glomerellales</taxon>
        <taxon>Glomerellaceae</taxon>
        <taxon>Colletotrichum</taxon>
        <taxon>Colletotrichum spaethianum species complex</taxon>
    </lineage>
</organism>
<feature type="compositionally biased region" description="Polar residues" evidence="7">
    <location>
        <begin position="8"/>
        <end position="20"/>
    </location>
</feature>
<evidence type="ECO:0000256" key="3">
    <source>
        <dbReference type="ARBA" id="ARBA00022723"/>
    </source>
</evidence>
<dbReference type="Pfam" id="PF02668">
    <property type="entry name" value="TauD"/>
    <property type="match status" value="1"/>
</dbReference>
<dbReference type="GO" id="GO:0005737">
    <property type="term" value="C:cytoplasm"/>
    <property type="evidence" value="ECO:0007669"/>
    <property type="project" value="TreeGrafter"/>
</dbReference>
<dbReference type="GO" id="GO:0016706">
    <property type="term" value="F:2-oxoglutarate-dependent dioxygenase activity"/>
    <property type="evidence" value="ECO:0007669"/>
    <property type="project" value="TreeGrafter"/>
</dbReference>
<comment type="similarity">
    <text evidence="2">Belongs to the TfdA dioxygenase family.</text>
</comment>
<dbReference type="PANTHER" id="PTHR30468">
    <property type="entry name" value="ALPHA-KETOGLUTARATE-DEPENDENT SULFONATE DIOXYGENASE"/>
    <property type="match status" value="1"/>
</dbReference>
<keyword evidence="6" id="KW-0408">Iron</keyword>
<comment type="cofactor">
    <cofactor evidence="1">
        <name>Fe(2+)</name>
        <dbReference type="ChEBI" id="CHEBI:29033"/>
    </cofactor>
</comment>
<keyword evidence="10" id="KW-1185">Reference proteome</keyword>
<evidence type="ECO:0000256" key="5">
    <source>
        <dbReference type="ARBA" id="ARBA00023002"/>
    </source>
</evidence>
<keyword evidence="3" id="KW-0479">Metal-binding</keyword>